<gene>
    <name evidence="2" type="ORF">NP7_05935</name>
</gene>
<sequence length="295" mass="33677">MNNNYTFYLPEVTPVATLLIVHGMAEHQGRYQPFAQFLANHAIAVLTFDHLGHGQQAYDNGCLGYMGNPNPAELMIDHVMAHAELIAEKYPDLPHFILGHSMGSFIVRCILQRYGEQFAGAIIMGTSDFNPLANLFVPVTKNLNHFATRRTNPVLDKILKQFNNLPFRKEADLQGFNWLNSDPKQVKAYLDDKLCGFQFTNNGYFALMSLMQSGTNKHWYQQVPRQLPLLFVSGKDDPVGQMGKGIPRIVKRLQKNNFTSVSVQQYEAMRHEILLEPNHQQVYDDILAWLTHHIH</sequence>
<dbReference type="Gene3D" id="3.40.50.1820">
    <property type="entry name" value="alpha/beta hydrolase"/>
    <property type="match status" value="1"/>
</dbReference>
<proteinExistence type="predicted"/>
<dbReference type="Pfam" id="PF12146">
    <property type="entry name" value="Hydrolase_4"/>
    <property type="match status" value="1"/>
</dbReference>
<dbReference type="EMBL" id="CP024443">
    <property type="protein sequence ID" value="ATR78837.1"/>
    <property type="molecule type" value="Genomic_DNA"/>
</dbReference>
<protein>
    <submittedName>
        <fullName evidence="2">Lysophospholipase</fullName>
    </submittedName>
</protein>
<dbReference type="PANTHER" id="PTHR11614">
    <property type="entry name" value="PHOSPHOLIPASE-RELATED"/>
    <property type="match status" value="1"/>
</dbReference>
<organism evidence="2 3">
    <name type="scientific">Faucicola osloensis</name>
    <name type="common">Moraxella osloensis</name>
    <dbReference type="NCBI Taxonomy" id="34062"/>
    <lineage>
        <taxon>Bacteria</taxon>
        <taxon>Pseudomonadati</taxon>
        <taxon>Pseudomonadota</taxon>
        <taxon>Gammaproteobacteria</taxon>
        <taxon>Moraxellales</taxon>
        <taxon>Moraxellaceae</taxon>
        <taxon>Faucicola</taxon>
    </lineage>
</organism>
<dbReference type="AlphaFoldDB" id="A0A2D2LUX6"/>
<dbReference type="InterPro" id="IPR051044">
    <property type="entry name" value="MAG_DAG_Lipase"/>
</dbReference>
<dbReference type="STRING" id="34062.AXE82_02110"/>
<dbReference type="Proteomes" id="UP000229340">
    <property type="component" value="Chromosome"/>
</dbReference>
<evidence type="ECO:0000313" key="2">
    <source>
        <dbReference type="EMBL" id="ATR78837.1"/>
    </source>
</evidence>
<evidence type="ECO:0000313" key="3">
    <source>
        <dbReference type="Proteomes" id="UP000229340"/>
    </source>
</evidence>
<dbReference type="RefSeq" id="WP_100270086.1">
    <property type="nucleotide sequence ID" value="NZ_CP024443.1"/>
</dbReference>
<evidence type="ECO:0000259" key="1">
    <source>
        <dbReference type="Pfam" id="PF12146"/>
    </source>
</evidence>
<accession>A0A2D2LUX6</accession>
<reference evidence="3" key="1">
    <citation type="submission" date="2017-11" db="EMBL/GenBank/DDBJ databases">
        <title>Complete genome sequence of Moraxella osloensis NP7 isolated from human skin.</title>
        <authorList>
            <person name="Lee K."/>
            <person name="Lim J.Y."/>
            <person name="Hwang I."/>
        </authorList>
    </citation>
    <scope>NUCLEOTIDE SEQUENCE [LARGE SCALE GENOMIC DNA]</scope>
    <source>
        <strain evidence="3">NP7</strain>
    </source>
</reference>
<feature type="domain" description="Serine aminopeptidase S33" evidence="1">
    <location>
        <begin position="14"/>
        <end position="278"/>
    </location>
</feature>
<dbReference type="InterPro" id="IPR022742">
    <property type="entry name" value="Hydrolase_4"/>
</dbReference>
<dbReference type="SUPFAM" id="SSF53474">
    <property type="entry name" value="alpha/beta-Hydrolases"/>
    <property type="match status" value="1"/>
</dbReference>
<name>A0A2D2LUX6_FAUOS</name>
<dbReference type="InterPro" id="IPR029058">
    <property type="entry name" value="AB_hydrolase_fold"/>
</dbReference>